<evidence type="ECO:0000313" key="2">
    <source>
        <dbReference type="Proteomes" id="UP001176941"/>
    </source>
</evidence>
<gene>
    <name evidence="1" type="ORF">MRATA1EN1_LOCUS24709</name>
</gene>
<sequence>MASSYFNFSILCGPDVILVPDFQSLVPGSISFLPHVPSSSWMPSMFLRKICHNCLQLLPQLLLPQLHIRLFHNTEVCDLKLPYSFLRTSVFASFLLLAQDYECLPQPASL</sequence>
<accession>A0ABN8ZPA2</accession>
<evidence type="ECO:0000313" key="1">
    <source>
        <dbReference type="EMBL" id="CAI9175747.1"/>
    </source>
</evidence>
<dbReference type="EMBL" id="OX459941">
    <property type="protein sequence ID" value="CAI9175747.1"/>
    <property type="molecule type" value="Genomic_DNA"/>
</dbReference>
<keyword evidence="2" id="KW-1185">Reference proteome</keyword>
<dbReference type="Proteomes" id="UP001176941">
    <property type="component" value="Chromosome 5"/>
</dbReference>
<reference evidence="1" key="1">
    <citation type="submission" date="2023-04" db="EMBL/GenBank/DDBJ databases">
        <authorList>
            <consortium name="ELIXIR-Norway"/>
        </authorList>
    </citation>
    <scope>NUCLEOTIDE SEQUENCE [LARGE SCALE GENOMIC DNA]</scope>
</reference>
<protein>
    <submittedName>
        <fullName evidence="1">Uncharacterized protein</fullName>
    </submittedName>
</protein>
<proteinExistence type="predicted"/>
<organism evidence="1 2">
    <name type="scientific">Rangifer tarandus platyrhynchus</name>
    <name type="common">Svalbard reindeer</name>
    <dbReference type="NCBI Taxonomy" id="3082113"/>
    <lineage>
        <taxon>Eukaryota</taxon>
        <taxon>Metazoa</taxon>
        <taxon>Chordata</taxon>
        <taxon>Craniata</taxon>
        <taxon>Vertebrata</taxon>
        <taxon>Euteleostomi</taxon>
        <taxon>Mammalia</taxon>
        <taxon>Eutheria</taxon>
        <taxon>Laurasiatheria</taxon>
        <taxon>Artiodactyla</taxon>
        <taxon>Ruminantia</taxon>
        <taxon>Pecora</taxon>
        <taxon>Cervidae</taxon>
        <taxon>Odocoileinae</taxon>
        <taxon>Rangifer</taxon>
    </lineage>
</organism>
<name>A0ABN8ZPA2_RANTA</name>